<evidence type="ECO:0000256" key="7">
    <source>
        <dbReference type="SAM" id="MobiDB-lite"/>
    </source>
</evidence>
<proteinExistence type="inferred from homology"/>
<dbReference type="PANTHER" id="PTHR12945:SF0">
    <property type="entry name" value="TRNA (ADENINE(58)-N(1))-METHYLTRANSFERASE NON-CATALYTIC SUBUNIT TRM6"/>
    <property type="match status" value="1"/>
</dbReference>
<evidence type="ECO:0000256" key="1">
    <source>
        <dbReference type="ARBA" id="ARBA00004123"/>
    </source>
</evidence>
<evidence type="ECO:0000256" key="6">
    <source>
        <dbReference type="ARBA" id="ARBA00032319"/>
    </source>
</evidence>
<keyword evidence="5" id="KW-0539">Nucleus</keyword>
<feature type="compositionally biased region" description="Basic and acidic residues" evidence="7">
    <location>
        <begin position="81"/>
        <end position="90"/>
    </location>
</feature>
<feature type="region of interest" description="Disordered" evidence="7">
    <location>
        <begin position="65"/>
        <end position="93"/>
    </location>
</feature>
<feature type="compositionally biased region" description="Basic and acidic residues" evidence="7">
    <location>
        <begin position="478"/>
        <end position="490"/>
    </location>
</feature>
<name>A0ABD3SEI5_9STRA</name>
<reference evidence="8 9" key="1">
    <citation type="submission" date="2024-10" db="EMBL/GenBank/DDBJ databases">
        <title>Updated reference genomes for cyclostephanoid diatoms.</title>
        <authorList>
            <person name="Roberts W.R."/>
            <person name="Alverson A.J."/>
        </authorList>
    </citation>
    <scope>NUCLEOTIDE SEQUENCE [LARGE SCALE GENOMIC DNA]</scope>
    <source>
        <strain evidence="8 9">AJA228-03</strain>
    </source>
</reference>
<feature type="region of interest" description="Disordered" evidence="7">
    <location>
        <begin position="148"/>
        <end position="167"/>
    </location>
</feature>
<accession>A0ABD3SEI5</accession>
<dbReference type="GO" id="GO:0005634">
    <property type="term" value="C:nucleus"/>
    <property type="evidence" value="ECO:0007669"/>
    <property type="project" value="UniProtKB-SubCell"/>
</dbReference>
<feature type="region of interest" description="Disordered" evidence="7">
    <location>
        <begin position="478"/>
        <end position="503"/>
    </location>
</feature>
<dbReference type="Pfam" id="PF04189">
    <property type="entry name" value="Gcd10p"/>
    <property type="match status" value="1"/>
</dbReference>
<dbReference type="EMBL" id="JALLPB020000050">
    <property type="protein sequence ID" value="KAL3822966.1"/>
    <property type="molecule type" value="Genomic_DNA"/>
</dbReference>
<protein>
    <recommendedName>
        <fullName evidence="3">tRNA (adenine(58)-N(1))-methyltransferase non-catalytic subunit TRM6</fullName>
    </recommendedName>
    <alternativeName>
        <fullName evidence="6">tRNA(m1A58)-methyltransferase subunit TRM6</fullName>
    </alternativeName>
</protein>
<feature type="compositionally biased region" description="Basic and acidic residues" evidence="7">
    <location>
        <begin position="754"/>
        <end position="764"/>
    </location>
</feature>
<evidence type="ECO:0000256" key="5">
    <source>
        <dbReference type="ARBA" id="ARBA00023242"/>
    </source>
</evidence>
<feature type="compositionally biased region" description="Acidic residues" evidence="7">
    <location>
        <begin position="152"/>
        <end position="163"/>
    </location>
</feature>
<sequence>MISSPKNNGISTPPPLLDAITTTAVAVDDIIDPYAARDPLPPTVRPHDHVLLHFADGRQLFAQAMPSRSRVSNNEDDDVVVDGRRGDAKSSHPPCKINKRTYATDVLIGLSYGTVLEVNRDALVPLLDGNDTDLIPDFDDADLSLLRRGGNDDDDDDDENCVDDDIRGRDGDVRIVDASSSSTTTTTTMMMGGDGNVAPDNRDLIDDNTSQLLSYEGVRRLMEEPSVTGAHLVAALISNSSTYVAKTPYSRAKYVRRKQLKYQPRCRIVRITPWTLCAAMHLRDLRKMSNLREDTLGQVLSNANVSAGRRVMVMDGACLGIITAGCVRRMAGYGTVISLYEGLGMHPGYYEGVIERLNLTLLEKQSLRWVNQAEVFCDRDAKRRQVISLLDPNTGYANDVEKRDRDRISWPAPLQPHTRAYAMNALVDERKVNDFLLGRSARFARKLTRHTALELRALVDGCRDGAEDYDCPHDACDYGSAEEKEGRGGAKYDGVGGGGEEKIETSNYHADEMTYASAGGADDGPRGEGGRNGGVGGRDDAPPPPRQCDSLIIASKYDPTATLFRLLPYLAPSCPFVVYHEFLEPLLHTFHALQNYHVPTTPSEGEGGDDDDDIVRENGKINGDIADDDDDDNEKSTTDDATRLRRKKKTTTTTPMMLRRNIAINLRLTDTWFREYQVLDGRTHPNMTMSQNGGYLLTGTKLCPLTGTNELDEEEMREMRAKLGGRRRQLNRLRKKNGTAAGVGSKRKAGGGNERTDDEGKRRR</sequence>
<gene>
    <name evidence="8" type="ORF">ACHAXA_011681</name>
</gene>
<evidence type="ECO:0000256" key="4">
    <source>
        <dbReference type="ARBA" id="ARBA00022694"/>
    </source>
</evidence>
<evidence type="ECO:0000256" key="3">
    <source>
        <dbReference type="ARBA" id="ARBA00021704"/>
    </source>
</evidence>
<comment type="subcellular location">
    <subcellularLocation>
        <location evidence="1">Nucleus</location>
    </subcellularLocation>
</comment>
<dbReference type="PANTHER" id="PTHR12945">
    <property type="entry name" value="TRANSLATION INITIATION FACTOR EIF3-RELATED"/>
    <property type="match status" value="1"/>
</dbReference>
<dbReference type="Proteomes" id="UP001530377">
    <property type="component" value="Unassembled WGS sequence"/>
</dbReference>
<feature type="region of interest" description="Disordered" evidence="7">
    <location>
        <begin position="515"/>
        <end position="549"/>
    </location>
</feature>
<evidence type="ECO:0000313" key="9">
    <source>
        <dbReference type="Proteomes" id="UP001530377"/>
    </source>
</evidence>
<feature type="region of interest" description="Disordered" evidence="7">
    <location>
        <begin position="723"/>
        <end position="764"/>
    </location>
</feature>
<dbReference type="InterPro" id="IPR017423">
    <property type="entry name" value="TRM6"/>
</dbReference>
<evidence type="ECO:0000256" key="2">
    <source>
        <dbReference type="ARBA" id="ARBA00008320"/>
    </source>
</evidence>
<keyword evidence="4" id="KW-0819">tRNA processing</keyword>
<organism evidence="8 9">
    <name type="scientific">Cyclostephanos tholiformis</name>
    <dbReference type="NCBI Taxonomy" id="382380"/>
    <lineage>
        <taxon>Eukaryota</taxon>
        <taxon>Sar</taxon>
        <taxon>Stramenopiles</taxon>
        <taxon>Ochrophyta</taxon>
        <taxon>Bacillariophyta</taxon>
        <taxon>Coscinodiscophyceae</taxon>
        <taxon>Thalassiosirophycidae</taxon>
        <taxon>Stephanodiscales</taxon>
        <taxon>Stephanodiscaceae</taxon>
        <taxon>Cyclostephanos</taxon>
    </lineage>
</organism>
<comment type="similarity">
    <text evidence="2">Belongs to the TRM6/GCD10 family.</text>
</comment>
<feature type="region of interest" description="Disordered" evidence="7">
    <location>
        <begin position="599"/>
        <end position="653"/>
    </location>
</feature>
<dbReference type="GO" id="GO:0008033">
    <property type="term" value="P:tRNA processing"/>
    <property type="evidence" value="ECO:0007669"/>
    <property type="project" value="UniProtKB-KW"/>
</dbReference>
<feature type="compositionally biased region" description="Basic residues" evidence="7">
    <location>
        <begin position="723"/>
        <end position="737"/>
    </location>
</feature>
<dbReference type="AlphaFoldDB" id="A0ABD3SEI5"/>
<keyword evidence="9" id="KW-1185">Reference proteome</keyword>
<evidence type="ECO:0000313" key="8">
    <source>
        <dbReference type="EMBL" id="KAL3822966.1"/>
    </source>
</evidence>
<feature type="compositionally biased region" description="Basic and acidic residues" evidence="7">
    <location>
        <begin position="634"/>
        <end position="643"/>
    </location>
</feature>
<comment type="caution">
    <text evidence="8">The sequence shown here is derived from an EMBL/GenBank/DDBJ whole genome shotgun (WGS) entry which is preliminary data.</text>
</comment>